<proteinExistence type="predicted"/>
<dbReference type="Gene3D" id="1.10.357.10">
    <property type="entry name" value="Tetracycline Repressor, domain 2"/>
    <property type="match status" value="1"/>
</dbReference>
<evidence type="ECO:0000256" key="3">
    <source>
        <dbReference type="ARBA" id="ARBA00023163"/>
    </source>
</evidence>
<dbReference type="SUPFAM" id="SSF48498">
    <property type="entry name" value="Tetracyclin repressor-like, C-terminal domain"/>
    <property type="match status" value="1"/>
</dbReference>
<evidence type="ECO:0000313" key="6">
    <source>
        <dbReference type="EMBL" id="CAG2147114.1"/>
    </source>
</evidence>
<dbReference type="EMBL" id="CAJPUY010000012">
    <property type="protein sequence ID" value="CAG2147114.1"/>
    <property type="molecule type" value="Genomic_DNA"/>
</dbReference>
<reference evidence="6" key="1">
    <citation type="submission" date="2021-03" db="EMBL/GenBank/DDBJ databases">
        <authorList>
            <person name="Peeters C."/>
        </authorList>
    </citation>
    <scope>NUCLEOTIDE SEQUENCE</scope>
    <source>
        <strain evidence="6">LMG 31506</strain>
    </source>
</reference>
<evidence type="ECO:0000313" key="7">
    <source>
        <dbReference type="Proteomes" id="UP000672934"/>
    </source>
</evidence>
<protein>
    <recommendedName>
        <fullName evidence="5">HTH tetR-type domain-containing protein</fullName>
    </recommendedName>
</protein>
<gene>
    <name evidence="6" type="ORF">LMG31506_03549</name>
</gene>
<feature type="domain" description="HTH tetR-type" evidence="5">
    <location>
        <begin position="4"/>
        <end position="64"/>
    </location>
</feature>
<dbReference type="Pfam" id="PF00440">
    <property type="entry name" value="TetR_N"/>
    <property type="match status" value="1"/>
</dbReference>
<evidence type="ECO:0000256" key="4">
    <source>
        <dbReference type="PROSITE-ProRule" id="PRU00335"/>
    </source>
</evidence>
<accession>A0A916IWX2</accession>
<dbReference type="PANTHER" id="PTHR47506">
    <property type="entry name" value="TRANSCRIPTIONAL REGULATORY PROTEIN"/>
    <property type="match status" value="1"/>
</dbReference>
<keyword evidence="2 4" id="KW-0238">DNA-binding</keyword>
<dbReference type="RefSeq" id="WP_211948480.1">
    <property type="nucleotide sequence ID" value="NZ_CAJPUY010000012.1"/>
</dbReference>
<feature type="DNA-binding region" description="H-T-H motif" evidence="4">
    <location>
        <begin position="27"/>
        <end position="46"/>
    </location>
</feature>
<evidence type="ECO:0000256" key="2">
    <source>
        <dbReference type="ARBA" id="ARBA00023125"/>
    </source>
</evidence>
<dbReference type="SUPFAM" id="SSF46689">
    <property type="entry name" value="Homeodomain-like"/>
    <property type="match status" value="1"/>
</dbReference>
<dbReference type="InterPro" id="IPR036271">
    <property type="entry name" value="Tet_transcr_reg_TetR-rel_C_sf"/>
</dbReference>
<keyword evidence="3" id="KW-0804">Transcription</keyword>
<dbReference type="PANTHER" id="PTHR47506:SF1">
    <property type="entry name" value="HTH-TYPE TRANSCRIPTIONAL REGULATOR YJDC"/>
    <property type="match status" value="1"/>
</dbReference>
<dbReference type="Proteomes" id="UP000672934">
    <property type="component" value="Unassembled WGS sequence"/>
</dbReference>
<keyword evidence="1" id="KW-0805">Transcription regulation</keyword>
<dbReference type="GO" id="GO:0003677">
    <property type="term" value="F:DNA binding"/>
    <property type="evidence" value="ECO:0007669"/>
    <property type="project" value="UniProtKB-UniRule"/>
</dbReference>
<dbReference type="Pfam" id="PF16925">
    <property type="entry name" value="TetR_C_13"/>
    <property type="match status" value="1"/>
</dbReference>
<name>A0A916IWX2_9BURK</name>
<comment type="caution">
    <text evidence="6">The sequence shown here is derived from an EMBL/GenBank/DDBJ whole genome shotgun (WGS) entry which is preliminary data.</text>
</comment>
<keyword evidence="7" id="KW-1185">Reference proteome</keyword>
<dbReference type="InterPro" id="IPR001647">
    <property type="entry name" value="HTH_TetR"/>
</dbReference>
<dbReference type="PRINTS" id="PR00455">
    <property type="entry name" value="HTHTETR"/>
</dbReference>
<dbReference type="InterPro" id="IPR009057">
    <property type="entry name" value="Homeodomain-like_sf"/>
</dbReference>
<dbReference type="InterPro" id="IPR011075">
    <property type="entry name" value="TetR_C"/>
</dbReference>
<evidence type="ECO:0000256" key="1">
    <source>
        <dbReference type="ARBA" id="ARBA00023015"/>
    </source>
</evidence>
<dbReference type="PROSITE" id="PS50977">
    <property type="entry name" value="HTH_TETR_2"/>
    <property type="match status" value="1"/>
</dbReference>
<sequence length="189" mass="21384">MKTLSVREQLIEHTLVLIRRKGFNGFSYRDLAELVGVKTSSIHYYFPSKDDLVLEAVREYSARVHERIRAIDTRLPPAEQARQYLEPVRTGFGTDQACLVGMLSADVLSLSEPVRDTMREYVRMHEQWLTGLFERAQPLRDKPYPVPPAQLAQVVYGSLQNGLMAARLFGTHERLEAAAAVLVGVMPQS</sequence>
<dbReference type="AlphaFoldDB" id="A0A916IWX2"/>
<organism evidence="6 7">
    <name type="scientific">Cupriavidus yeoncheonensis</name>
    <dbReference type="NCBI Taxonomy" id="1462994"/>
    <lineage>
        <taxon>Bacteria</taxon>
        <taxon>Pseudomonadati</taxon>
        <taxon>Pseudomonadota</taxon>
        <taxon>Betaproteobacteria</taxon>
        <taxon>Burkholderiales</taxon>
        <taxon>Burkholderiaceae</taxon>
        <taxon>Cupriavidus</taxon>
    </lineage>
</organism>
<evidence type="ECO:0000259" key="5">
    <source>
        <dbReference type="PROSITE" id="PS50977"/>
    </source>
</evidence>